<reference evidence="2 3" key="1">
    <citation type="submission" date="2018-06" db="EMBL/GenBank/DDBJ databases">
        <title>Comparative genomics reveals the genomic features of Rhizophagus irregularis, R. cerebriforme, R. diaphanum and Gigaspora rosea, and their symbiotic lifestyle signature.</title>
        <authorList>
            <person name="Morin E."/>
            <person name="San Clemente H."/>
            <person name="Chen E.C.H."/>
            <person name="De La Providencia I."/>
            <person name="Hainaut M."/>
            <person name="Kuo A."/>
            <person name="Kohler A."/>
            <person name="Murat C."/>
            <person name="Tang N."/>
            <person name="Roy S."/>
            <person name="Loubradou J."/>
            <person name="Henrissat B."/>
            <person name="Grigoriev I.V."/>
            <person name="Corradi N."/>
            <person name="Roux C."/>
            <person name="Martin F.M."/>
        </authorList>
    </citation>
    <scope>NUCLEOTIDE SEQUENCE [LARGE SCALE GENOMIC DNA]</scope>
    <source>
        <strain evidence="2 3">DAOM 194757</strain>
    </source>
</reference>
<feature type="domain" description="BTB" evidence="1">
    <location>
        <begin position="2590"/>
        <end position="2654"/>
    </location>
</feature>
<organism evidence="2 3">
    <name type="scientific">Gigaspora rosea</name>
    <dbReference type="NCBI Taxonomy" id="44941"/>
    <lineage>
        <taxon>Eukaryota</taxon>
        <taxon>Fungi</taxon>
        <taxon>Fungi incertae sedis</taxon>
        <taxon>Mucoromycota</taxon>
        <taxon>Glomeromycotina</taxon>
        <taxon>Glomeromycetes</taxon>
        <taxon>Diversisporales</taxon>
        <taxon>Gigasporaceae</taxon>
        <taxon>Gigaspora</taxon>
    </lineage>
</organism>
<dbReference type="OrthoDB" id="1262810at2759"/>
<sequence>MNESSPFVSFHPDENYTTRIKNILTEYPDGSQILREILQNSDDAKSTIQTFILDHNTYPTEKLCDPRLDRYQGPALLAVNDTIFQPDDFKSLLNLANSEKRNKFDKIGVMGIGFNSIFHITDVSSIISGSSYVLIDPHARGYCNLPPGQRGFESDFVEYDLVKKYPDQFMPFSVALNNNLNEFYNGTIFRYSLRTKKDAEESEISDKIYQIDQIKEMFETFFNVDNITCLMFLKYIERISFYEIKKGETIPTLLYQIEVTNAKEISDKRKLLANNIMSMIKSPKNSKSFETIYKMEFCQSSSQCSIKSEWLIINYIADVNDENYTKFKNYTRDCKFVPNVGLAARIDDVSKNKGKLFCFLPLPGYKDDFSVSVNGCFAVSKNRRNLENSMDDDMTSGDLLRLKSTWNRYLFEKVIPVAWKKLLSHVKDYVSFGQIYKLWPIPADGSFRELDEKDCLWFNLLQNVINQLDHNLRVFHGPSKYLSINDGYLNDKKFGKSSALSEILVKLDFPIFVNIPDSIVDKLEQDTSKHKKHLNYITPEKICKYIIANLNRLNNLGHQEKLVLLEYVLKVNDVSKLYGLPLLPLENQTFTTFESKSQNKFHIASKDEHILISKDYLGLIVDTTIGKDLLSILQSYAINKKNINIQILSDIDFAEFLKKSLQKFKIYSENSQEMQIEKSQMQWIYKIWDHFKQTNRNLQNFSDIHLLPIENNNDVITLKKLREIPKCLCRLSRISTSLLQKLVNPLKLLGSTFVDINFEKQVISKYEGLRDYVIEIDNITAVFSSLRENPSFPLNITQPALSNYHKEDLISYIGAYLRRESSFDQKVVDVIKLLPIFNEVNKNDAISINSLDASERKYYLLPKQDELTCGLIISPCAFLDAHTSDDTCFILENVIKVKRLNQNEYWKDHVISYLGLQSLHIMNQVIVKLFEKWTIIKPFHSHLSNIPFVKTSSGLKKPIEIFDPEKVKIKELFFSDEPFFPVKKYPTNDYLFKLRELGMKKLITCEDAINRIEEYKLRMSHDQIDEVHAKSLLLLNYIDNNYAIFKYNISFQQKILSENWIPTFNSDKQLLFSKPSDCRDRLHAFLVSYTMPIVYDGIMNDDFRKVLGWDTIPSTEIVINQLLRSLEIFKRTRNYNTNDFNIRDQINAIYKHFTDIIKQPNESNHLNLLKQELLGKKWILNDDKLYSTDQVVFFLPNFIHSGYWVQLSHQNKRYSLLFEKLDVKKVLDKDDYFRILYDVDFSDPLQKISVISIIDKLSKTEKDLTGLLIPNMECKMIDYKTVLFDDMGSRVSDTMKDFSILAHTEISKDLANRLMLRNFSETFLEDTMFNFGQHEELTTRLKNILRDYNRKEIVFREFLQNADDAGASRFCVILDETQYSTKHLLKQDTMECWQGPAIWIYNDGQFSDEDFKSLCNVGKSSKWLQYDKIGKFGLGFNSCYHFTDLPQLISGTDIVFLDPQKVILPNNSSGARFSFKNYNSDHIFNKFKDQFEPFLKFKGCGFEIDFNREFKGTLFRLPLRKNKSLISDEIDDIDNVKESLNIIKDDAMSELIFLRNVKRFEVYRKSSKKNDILIPLWKVEITKNAENRKLYGKELQAFQLDVQLELSIEKRGLAMCSGFIEKKKKEQKSWLICSGEINTNLNTWGGISVAIPETPANQLLLENEITQNGNFHAHLLLSIPSGLAVNLHASGWALSSDRRSLVFASDSQTCIKNDAKATQNMKILDQILPELHVKLFEEYIKIEEYSRSRFSDIANFQGITRLWPIPENKNVEILKYGQKVLELAIKKGCKIFWSTFKDGTYVSFKDCVFVTKEIPQAVVHFLNEQERPAVLMEAKRLEELEILQPKKVSPELVREILKNNETFLNMQEDYIFTLFRYILEDKKYDDLENINLVPLFNHNFGKFQSGKTYYISTKEQYKLFPSAGPHHFIPIELLKSRKLVPIFSDEDFRKATNIQDFGEPTINHLLYQELHIESERDWNPHDIYSIPNQRWLDEIWKYIGDNPLEPYNSFPLLEVYNPKDPTKHQLISIKNATSRPLITYSDHSSPSEIIQTLANIGLRFTKRNHWSRKNVPIYALSPRSVLIAIQQYQYVAKNRFDNKHDREILCQYLCRNINRVPQENYLYAPMAILPIWPTHIKSPDGNPICKSILDADTYLIPKPANSLKPFTFYTPKNNNTYYFDTTIEADMRNLLEYAGAKVQDKLRYLKDIIGPNMNTIPQNLQESYIKLLIEIFTDSTGIDAIKDYLKDLKVIPNQSFTLYCARDLFDQRHQLFQFVYKESDRFLHNSLQDNSYSVKILEEIGFRRNVTSDIYIRCAEEIQKRFQKNENNLFNKREIINAAKRTLFYFYDHQPKLSFSGEEWNELSKIKFVPTSKIKCGPNELLNELYYNYSKSDSDELECFENLCHPKYMNLAWTQLSFFEDEPPENVLKNYENLGLPTIPTIINHLKAIQSTISKSDDWKKLGNIASRLLFEELEQIYKKLENDCEELRTYFPKGLKRLQIFLNGTDPFNSYDWVTAPQLDLKIDKDFSPRRRAVVEHLLKYPKLLELAGVNSPDIPIWTKPEPKEENNSHRLSKSMIKFLNAGNETSFNNVTFNIKGQEIYANSSILICAAPYFEELFIESSSNFNQTYDDIEPDSFRVFIRWLYGESLSQAMQNYENEENRDISFQICKDLLFASKKFDISIIRELIEYKLVTYINDDLVDDILGKIKELADECELDDLFTYCESVEEVMKDENDESDSCPNVEENGNIRITKNAIKTNVSPRSSIVNSFKIFKSRFLKTKYDT</sequence>
<dbReference type="PANTHER" id="PTHR46919:SF2">
    <property type="entry name" value="SACSIN"/>
    <property type="match status" value="1"/>
</dbReference>
<dbReference type="Gene3D" id="3.30.565.10">
    <property type="entry name" value="Histidine kinase-like ATPase, C-terminal domain"/>
    <property type="match status" value="2"/>
</dbReference>
<comment type="caution">
    <text evidence="2">The sequence shown here is derived from an EMBL/GenBank/DDBJ whole genome shotgun (WGS) entry which is preliminary data.</text>
</comment>
<dbReference type="PROSITE" id="PS50097">
    <property type="entry name" value="BTB"/>
    <property type="match status" value="1"/>
</dbReference>
<dbReference type="Gene3D" id="3.30.710.10">
    <property type="entry name" value="Potassium Channel Kv1.1, Chain A"/>
    <property type="match status" value="1"/>
</dbReference>
<dbReference type="PANTHER" id="PTHR46919">
    <property type="entry name" value="ZINC FINGER, C3HC4 TYPE (RING FINGER) FAMILY PROTEIN"/>
    <property type="match status" value="1"/>
</dbReference>
<accession>A0A397VC18</accession>
<dbReference type="InterPro" id="IPR011333">
    <property type="entry name" value="SKP1/BTB/POZ_sf"/>
</dbReference>
<dbReference type="Pfam" id="PF00651">
    <property type="entry name" value="BTB"/>
    <property type="match status" value="1"/>
</dbReference>
<dbReference type="Pfam" id="PF25794">
    <property type="entry name" value="SACS"/>
    <property type="match status" value="2"/>
</dbReference>
<keyword evidence="3" id="KW-1185">Reference proteome</keyword>
<dbReference type="EMBL" id="QKWP01000440">
    <property type="protein sequence ID" value="RIB20025.1"/>
    <property type="molecule type" value="Genomic_DNA"/>
</dbReference>
<proteinExistence type="predicted"/>
<dbReference type="NCBIfam" id="NF047352">
    <property type="entry name" value="P_loop_sacsin"/>
    <property type="match status" value="2"/>
</dbReference>
<protein>
    <recommendedName>
        <fullName evidence="1">BTB domain-containing protein</fullName>
    </recommendedName>
</protein>
<dbReference type="CDD" id="cd18186">
    <property type="entry name" value="BTB_POZ_ZBTB_KLHL-like"/>
    <property type="match status" value="1"/>
</dbReference>
<dbReference type="InterPro" id="IPR058210">
    <property type="entry name" value="SACS/Nov_dom"/>
</dbReference>
<name>A0A397VC18_9GLOM</name>
<dbReference type="InterPro" id="IPR000210">
    <property type="entry name" value="BTB/POZ_dom"/>
</dbReference>
<dbReference type="SMART" id="SM00225">
    <property type="entry name" value="BTB"/>
    <property type="match status" value="1"/>
</dbReference>
<dbReference type="InterPro" id="IPR036890">
    <property type="entry name" value="HATPase_C_sf"/>
</dbReference>
<gene>
    <name evidence="2" type="ORF">C2G38_2035601</name>
</gene>
<dbReference type="SUPFAM" id="SSF55874">
    <property type="entry name" value="ATPase domain of HSP90 chaperone/DNA topoisomerase II/histidine kinase"/>
    <property type="match status" value="2"/>
</dbReference>
<evidence type="ECO:0000259" key="1">
    <source>
        <dbReference type="PROSITE" id="PS50097"/>
    </source>
</evidence>
<dbReference type="Proteomes" id="UP000266673">
    <property type="component" value="Unassembled WGS sequence"/>
</dbReference>
<dbReference type="SUPFAM" id="SSF54695">
    <property type="entry name" value="POZ domain"/>
    <property type="match status" value="1"/>
</dbReference>
<evidence type="ECO:0000313" key="3">
    <source>
        <dbReference type="Proteomes" id="UP000266673"/>
    </source>
</evidence>
<evidence type="ECO:0000313" key="2">
    <source>
        <dbReference type="EMBL" id="RIB20025.1"/>
    </source>
</evidence>
<dbReference type="STRING" id="44941.A0A397VC18"/>